<dbReference type="InterPro" id="IPR009057">
    <property type="entry name" value="Homeodomain-like_sf"/>
</dbReference>
<keyword evidence="1" id="KW-0805">Transcription regulation</keyword>
<gene>
    <name evidence="5" type="ORF">IAA64_12885</name>
</gene>
<dbReference type="Proteomes" id="UP000886884">
    <property type="component" value="Unassembled WGS sequence"/>
</dbReference>
<name>A0A9D1PA10_9FIRM</name>
<dbReference type="GO" id="GO:0043565">
    <property type="term" value="F:sequence-specific DNA binding"/>
    <property type="evidence" value="ECO:0007669"/>
    <property type="project" value="InterPro"/>
</dbReference>
<dbReference type="SMART" id="SM00342">
    <property type="entry name" value="HTH_ARAC"/>
    <property type="match status" value="1"/>
</dbReference>
<dbReference type="InterPro" id="IPR018062">
    <property type="entry name" value="HTH_AraC-typ_CS"/>
</dbReference>
<keyword evidence="2" id="KW-0238">DNA-binding</keyword>
<dbReference type="GO" id="GO:0003700">
    <property type="term" value="F:DNA-binding transcription factor activity"/>
    <property type="evidence" value="ECO:0007669"/>
    <property type="project" value="InterPro"/>
</dbReference>
<evidence type="ECO:0000313" key="6">
    <source>
        <dbReference type="Proteomes" id="UP000886884"/>
    </source>
</evidence>
<feature type="domain" description="HTH araC/xylS-type" evidence="4">
    <location>
        <begin position="128"/>
        <end position="226"/>
    </location>
</feature>
<dbReference type="PROSITE" id="PS00041">
    <property type="entry name" value="HTH_ARAC_FAMILY_1"/>
    <property type="match status" value="1"/>
</dbReference>
<comment type="caution">
    <text evidence="5">The sequence shown here is derived from an EMBL/GenBank/DDBJ whole genome shotgun (WGS) entry which is preliminary data.</text>
</comment>
<evidence type="ECO:0000256" key="3">
    <source>
        <dbReference type="ARBA" id="ARBA00023163"/>
    </source>
</evidence>
<sequence length="228" mass="25299">MECLDQRPISSEEWELLYNHMPICEALVREGVDAAAALFRRRVEILAGQTSGPPGQETAFVLLTSLNRSLYDFLLLEFGVSLAQCCYRHRAHACDIHSACAILRAARAMLEDYAAGLRHSRANRPHIEKACAYIRAHLAEDLSLERVCAAVFLSKSYLCQIFKSLLGCTFGEYVKQQRILRARTLLASTGQSIEEIAAACGFASPTYFATVFKSAVGMTPSAFRQSLR</sequence>
<dbReference type="InterPro" id="IPR018060">
    <property type="entry name" value="HTH_AraC"/>
</dbReference>
<dbReference type="SUPFAM" id="SSF46689">
    <property type="entry name" value="Homeodomain-like"/>
    <property type="match status" value="2"/>
</dbReference>
<dbReference type="PANTHER" id="PTHR43280:SF28">
    <property type="entry name" value="HTH-TYPE TRANSCRIPTIONAL ACTIVATOR RHAS"/>
    <property type="match status" value="1"/>
</dbReference>
<keyword evidence="3" id="KW-0804">Transcription</keyword>
<protein>
    <submittedName>
        <fullName evidence="5">Helix-turn-helix transcriptional regulator</fullName>
    </submittedName>
</protein>
<reference evidence="5" key="2">
    <citation type="journal article" date="2021" name="PeerJ">
        <title>Extensive microbial diversity within the chicken gut microbiome revealed by metagenomics and culture.</title>
        <authorList>
            <person name="Gilroy R."/>
            <person name="Ravi A."/>
            <person name="Getino M."/>
            <person name="Pursley I."/>
            <person name="Horton D.L."/>
            <person name="Alikhan N.F."/>
            <person name="Baker D."/>
            <person name="Gharbi K."/>
            <person name="Hall N."/>
            <person name="Watson M."/>
            <person name="Adriaenssens E.M."/>
            <person name="Foster-Nyarko E."/>
            <person name="Jarju S."/>
            <person name="Secka A."/>
            <person name="Antonio M."/>
            <person name="Oren A."/>
            <person name="Chaudhuri R.R."/>
            <person name="La Ragione R."/>
            <person name="Hildebrand F."/>
            <person name="Pallen M.J."/>
        </authorList>
    </citation>
    <scope>NUCLEOTIDE SEQUENCE</scope>
    <source>
        <strain evidence="5">CHK183-6373</strain>
    </source>
</reference>
<reference evidence="5" key="1">
    <citation type="submission" date="2020-10" db="EMBL/GenBank/DDBJ databases">
        <authorList>
            <person name="Gilroy R."/>
        </authorList>
    </citation>
    <scope>NUCLEOTIDE SEQUENCE</scope>
    <source>
        <strain evidence="5">CHK183-6373</strain>
    </source>
</reference>
<proteinExistence type="predicted"/>
<organism evidence="5 6">
    <name type="scientific">Candidatus Ornithocaccomicrobium faecavium</name>
    <dbReference type="NCBI Taxonomy" id="2840890"/>
    <lineage>
        <taxon>Bacteria</taxon>
        <taxon>Bacillati</taxon>
        <taxon>Bacillota</taxon>
        <taxon>Clostridia</taxon>
        <taxon>Candidatus Ornithocaccomicrobium</taxon>
    </lineage>
</organism>
<dbReference type="AlphaFoldDB" id="A0A9D1PA10"/>
<accession>A0A9D1PA10</accession>
<evidence type="ECO:0000313" key="5">
    <source>
        <dbReference type="EMBL" id="HIV28851.1"/>
    </source>
</evidence>
<evidence type="ECO:0000256" key="1">
    <source>
        <dbReference type="ARBA" id="ARBA00023015"/>
    </source>
</evidence>
<dbReference type="PROSITE" id="PS01124">
    <property type="entry name" value="HTH_ARAC_FAMILY_2"/>
    <property type="match status" value="1"/>
</dbReference>
<dbReference type="PRINTS" id="PR00032">
    <property type="entry name" value="HTHARAC"/>
</dbReference>
<evidence type="ECO:0000259" key="4">
    <source>
        <dbReference type="PROSITE" id="PS01124"/>
    </source>
</evidence>
<dbReference type="Gene3D" id="1.10.10.60">
    <property type="entry name" value="Homeodomain-like"/>
    <property type="match status" value="2"/>
</dbReference>
<dbReference type="EMBL" id="DVOT01000233">
    <property type="protein sequence ID" value="HIV28851.1"/>
    <property type="molecule type" value="Genomic_DNA"/>
</dbReference>
<dbReference type="Pfam" id="PF12833">
    <property type="entry name" value="HTH_18"/>
    <property type="match status" value="1"/>
</dbReference>
<evidence type="ECO:0000256" key="2">
    <source>
        <dbReference type="ARBA" id="ARBA00023125"/>
    </source>
</evidence>
<dbReference type="PANTHER" id="PTHR43280">
    <property type="entry name" value="ARAC-FAMILY TRANSCRIPTIONAL REGULATOR"/>
    <property type="match status" value="1"/>
</dbReference>
<dbReference type="InterPro" id="IPR020449">
    <property type="entry name" value="Tscrpt_reg_AraC-type_HTH"/>
</dbReference>